<keyword evidence="4" id="KW-1185">Reference proteome</keyword>
<accession>A0ABX5CRU6</accession>
<evidence type="ECO:0000313" key="4">
    <source>
        <dbReference type="Proteomes" id="UP000239539"/>
    </source>
</evidence>
<dbReference type="CDD" id="cd00397">
    <property type="entry name" value="DNA_BRE_C"/>
    <property type="match status" value="1"/>
</dbReference>
<evidence type="ECO:0000256" key="1">
    <source>
        <dbReference type="ARBA" id="ARBA00023172"/>
    </source>
</evidence>
<dbReference type="SUPFAM" id="SSF56349">
    <property type="entry name" value="DNA breaking-rejoining enzymes"/>
    <property type="match status" value="1"/>
</dbReference>
<comment type="caution">
    <text evidence="3">The sequence shown here is derived from an EMBL/GenBank/DDBJ whole genome shotgun (WGS) entry which is preliminary data.</text>
</comment>
<dbReference type="InterPro" id="IPR011010">
    <property type="entry name" value="DNA_brk_join_enz"/>
</dbReference>
<dbReference type="EMBL" id="PVNO01000010">
    <property type="protein sequence ID" value="PRO70120.1"/>
    <property type="molecule type" value="Genomic_DNA"/>
</dbReference>
<reference evidence="4" key="1">
    <citation type="journal article" date="2020" name="Int. J. Syst. Evol. Microbiol.">
        <title>Alteromonas alba sp. nov., a marine bacterium isolated from the seawater of the West Pacific Ocean.</title>
        <authorList>
            <person name="Sun C."/>
            <person name="Wu Y.-H."/>
            <person name="Xamxidin M."/>
            <person name="Cheng H."/>
            <person name="Xu X.-W."/>
        </authorList>
    </citation>
    <scope>NUCLEOTIDE SEQUENCE [LARGE SCALE GENOMIC DNA]</scope>
    <source>
        <strain evidence="4">9a2</strain>
    </source>
</reference>
<dbReference type="Proteomes" id="UP000239539">
    <property type="component" value="Unassembled WGS sequence"/>
</dbReference>
<evidence type="ECO:0000313" key="3">
    <source>
        <dbReference type="EMBL" id="PRO70120.1"/>
    </source>
</evidence>
<gene>
    <name evidence="3" type="ORF">C6Y39_04465</name>
</gene>
<sequence length="466" mass="54538">MSVYVLHEKELEHPIVFDAKTHKPDPLILRYSVCKHQYPQLINPKLTRRCSKKTVVDAIQRICYLINRLSEQTQPDGKQGIHYLAATYRGNMEPLIRAMYYEGGWRGESIEQYVKAWRQFYCFLTLQGVEHEMLMPQTNEVTIRQDQDDNFLSHTSYRQEQVGEEETAVNHNWKERQDDYKDSILSMEQFWLLYAEMLQIDAVYAAMAYVQLVTGLRVTALIDCFPLGPDKRNPNWCSYREMKRDKMTSQKLRYLAKGGKTKSLLVPFSMMAVFYNIYEKPAYGVTYYQRLRKYQDVYCNSKHAINSGRKPEETPTWILKNGTPVSVRAYQKTMQECAEKLDMEAHPHMLRHTGVTQMLYRYIKNNGLMTGLNHTNKMLVSDAHIILQQHLGHARIETTRRYIRTIERFIQESQLDILLNTALSTSRKHQEMLDSNPQLAKGISILEKAIMGADAYLAYDKLEKTQ</sequence>
<dbReference type="InterPro" id="IPR002104">
    <property type="entry name" value="Integrase_catalytic"/>
</dbReference>
<organism evidence="3 4">
    <name type="scientific">Alteromonas gracilis</name>
    <dbReference type="NCBI Taxonomy" id="1479524"/>
    <lineage>
        <taxon>Bacteria</taxon>
        <taxon>Pseudomonadati</taxon>
        <taxon>Pseudomonadota</taxon>
        <taxon>Gammaproteobacteria</taxon>
        <taxon>Alteromonadales</taxon>
        <taxon>Alteromonadaceae</taxon>
        <taxon>Alteromonas/Salinimonas group</taxon>
        <taxon>Alteromonas</taxon>
    </lineage>
</organism>
<protein>
    <recommendedName>
        <fullName evidence="2">Tyr recombinase domain-containing protein</fullName>
    </recommendedName>
</protein>
<dbReference type="PROSITE" id="PS51898">
    <property type="entry name" value="TYR_RECOMBINASE"/>
    <property type="match status" value="1"/>
</dbReference>
<dbReference type="RefSeq" id="WP_105930121.1">
    <property type="nucleotide sequence ID" value="NZ_PVNO01000010.1"/>
</dbReference>
<proteinExistence type="predicted"/>
<dbReference type="Gene3D" id="1.10.443.10">
    <property type="entry name" value="Intergrase catalytic core"/>
    <property type="match status" value="1"/>
</dbReference>
<feature type="domain" description="Tyr recombinase" evidence="2">
    <location>
        <begin position="180"/>
        <end position="416"/>
    </location>
</feature>
<keyword evidence="1" id="KW-0233">DNA recombination</keyword>
<evidence type="ECO:0000259" key="2">
    <source>
        <dbReference type="PROSITE" id="PS51898"/>
    </source>
</evidence>
<name>A0ABX5CRU6_9ALTE</name>
<dbReference type="InterPro" id="IPR013762">
    <property type="entry name" value="Integrase-like_cat_sf"/>
</dbReference>